<gene>
    <name evidence="4" type="ORF">EV386_2952</name>
</gene>
<evidence type="ECO:0000259" key="3">
    <source>
        <dbReference type="Pfam" id="PF13229"/>
    </source>
</evidence>
<keyword evidence="4" id="KW-0456">Lyase</keyword>
<dbReference type="InterPro" id="IPR039448">
    <property type="entry name" value="Beta_helix"/>
</dbReference>
<dbReference type="GO" id="GO:0016829">
    <property type="term" value="F:lyase activity"/>
    <property type="evidence" value="ECO:0007669"/>
    <property type="project" value="UniProtKB-KW"/>
</dbReference>
<keyword evidence="5" id="KW-1185">Reference proteome</keyword>
<accession>A0A4V2EYD5</accession>
<dbReference type="SUPFAM" id="SSF51126">
    <property type="entry name" value="Pectin lyase-like"/>
    <property type="match status" value="1"/>
</dbReference>
<protein>
    <submittedName>
        <fullName evidence="4">Parallel beta helix pectate lyase-like protein</fullName>
    </submittedName>
</protein>
<feature type="region of interest" description="Disordered" evidence="1">
    <location>
        <begin position="30"/>
        <end position="59"/>
    </location>
</feature>
<sequence length="400" mass="41545">MTRAGTLRAPKLLVGVALVGAALAGCTGAPAPDAAPSASTPAPSPSPQGQTVYASPQGDGDCRTAQTACALPRALGIAEAGGVVALAAGEYGSMDLVGEGRLASLDPPVVVEAPEGVTASFDRLSLEVPGVTWRGLRVTGVWFVNKAAKGTRIERAHLDGTGLFIRSQGVTVVDSLFEGGSSVDGIQIGGAQDVLVEGNTVRDYDQAKDNGLHADCVQIFDSRHVTIRGNRLSNCYNAGLIISPGRRTGSDDLLIEANYIQGCVVKTESCRGGSATDLRERTVTNITVRNNTFLNGSVRVDPLDGMVFDRNIVEYLSTCDAPVTNSVIEKWNTKMCAVPSVIGRDGNRQGSVRLADRAGGDLRLTDVASATITPWGDHEPAKESIEGSPMSPDVAGASMG</sequence>
<dbReference type="RefSeq" id="WP_130416086.1">
    <property type="nucleotide sequence ID" value="NZ_SGWX01000001.1"/>
</dbReference>
<proteinExistence type="predicted"/>
<dbReference type="InterPro" id="IPR006626">
    <property type="entry name" value="PbH1"/>
</dbReference>
<dbReference type="Proteomes" id="UP000293852">
    <property type="component" value="Unassembled WGS sequence"/>
</dbReference>
<organism evidence="4 5">
    <name type="scientific">Xylanimonas ulmi</name>
    <dbReference type="NCBI Taxonomy" id="228973"/>
    <lineage>
        <taxon>Bacteria</taxon>
        <taxon>Bacillati</taxon>
        <taxon>Actinomycetota</taxon>
        <taxon>Actinomycetes</taxon>
        <taxon>Micrococcales</taxon>
        <taxon>Promicromonosporaceae</taxon>
        <taxon>Xylanimonas</taxon>
    </lineage>
</organism>
<evidence type="ECO:0000313" key="5">
    <source>
        <dbReference type="Proteomes" id="UP000293852"/>
    </source>
</evidence>
<dbReference type="SMART" id="SM00710">
    <property type="entry name" value="PbH1"/>
    <property type="match status" value="4"/>
</dbReference>
<comment type="caution">
    <text evidence="4">The sequence shown here is derived from an EMBL/GenBank/DDBJ whole genome shotgun (WGS) entry which is preliminary data.</text>
</comment>
<feature type="compositionally biased region" description="Low complexity" evidence="1">
    <location>
        <begin position="30"/>
        <end position="41"/>
    </location>
</feature>
<evidence type="ECO:0000256" key="2">
    <source>
        <dbReference type="SAM" id="SignalP"/>
    </source>
</evidence>
<dbReference type="InterPro" id="IPR012334">
    <property type="entry name" value="Pectin_lyas_fold"/>
</dbReference>
<evidence type="ECO:0000313" key="4">
    <source>
        <dbReference type="EMBL" id="RZS62610.1"/>
    </source>
</evidence>
<reference evidence="4 5" key="1">
    <citation type="submission" date="2019-02" db="EMBL/GenBank/DDBJ databases">
        <title>Sequencing the genomes of 1000 actinobacteria strains.</title>
        <authorList>
            <person name="Klenk H.-P."/>
        </authorList>
    </citation>
    <scope>NUCLEOTIDE SEQUENCE [LARGE SCALE GENOMIC DNA]</scope>
    <source>
        <strain evidence="4 5">DSM 16932</strain>
    </source>
</reference>
<dbReference type="AlphaFoldDB" id="A0A4V2EYD5"/>
<feature type="chain" id="PRO_5038512436" evidence="2">
    <location>
        <begin position="25"/>
        <end position="400"/>
    </location>
</feature>
<dbReference type="InterPro" id="IPR011050">
    <property type="entry name" value="Pectin_lyase_fold/virulence"/>
</dbReference>
<keyword evidence="2" id="KW-0732">Signal</keyword>
<dbReference type="EMBL" id="SGWX01000001">
    <property type="protein sequence ID" value="RZS62610.1"/>
    <property type="molecule type" value="Genomic_DNA"/>
</dbReference>
<feature type="signal peptide" evidence="2">
    <location>
        <begin position="1"/>
        <end position="24"/>
    </location>
</feature>
<feature type="domain" description="Right handed beta helix" evidence="3">
    <location>
        <begin position="156"/>
        <end position="297"/>
    </location>
</feature>
<dbReference type="Pfam" id="PF13229">
    <property type="entry name" value="Beta_helix"/>
    <property type="match status" value="1"/>
</dbReference>
<dbReference type="PROSITE" id="PS51257">
    <property type="entry name" value="PROKAR_LIPOPROTEIN"/>
    <property type="match status" value="1"/>
</dbReference>
<name>A0A4V2EYD5_9MICO</name>
<feature type="compositionally biased region" description="Basic and acidic residues" evidence="1">
    <location>
        <begin position="376"/>
        <end position="385"/>
    </location>
</feature>
<evidence type="ECO:0000256" key="1">
    <source>
        <dbReference type="SAM" id="MobiDB-lite"/>
    </source>
</evidence>
<feature type="region of interest" description="Disordered" evidence="1">
    <location>
        <begin position="374"/>
        <end position="400"/>
    </location>
</feature>
<dbReference type="OrthoDB" id="5113607at2"/>
<dbReference type="Gene3D" id="2.160.20.10">
    <property type="entry name" value="Single-stranded right-handed beta-helix, Pectin lyase-like"/>
    <property type="match status" value="1"/>
</dbReference>